<evidence type="ECO:0000256" key="4">
    <source>
        <dbReference type="ARBA" id="ARBA00023002"/>
    </source>
</evidence>
<dbReference type="GO" id="GO:0016491">
    <property type="term" value="F:oxidoreductase activity"/>
    <property type="evidence" value="ECO:0007669"/>
    <property type="project" value="UniProtKB-KW"/>
</dbReference>
<organism evidence="6 7">
    <name type="scientific">Quadrisphaera granulorum</name>
    <dbReference type="NCBI Taxonomy" id="317664"/>
    <lineage>
        <taxon>Bacteria</taxon>
        <taxon>Bacillati</taxon>
        <taxon>Actinomycetota</taxon>
        <taxon>Actinomycetes</taxon>
        <taxon>Kineosporiales</taxon>
        <taxon>Kineosporiaceae</taxon>
        <taxon>Quadrisphaera</taxon>
    </lineage>
</organism>
<keyword evidence="7" id="KW-1185">Reference proteome</keyword>
<proteinExistence type="predicted"/>
<evidence type="ECO:0000313" key="7">
    <source>
        <dbReference type="Proteomes" id="UP000245469"/>
    </source>
</evidence>
<evidence type="ECO:0000256" key="1">
    <source>
        <dbReference type="ARBA" id="ARBA00001974"/>
    </source>
</evidence>
<keyword evidence="2" id="KW-0285">Flavoprotein</keyword>
<evidence type="ECO:0000256" key="3">
    <source>
        <dbReference type="ARBA" id="ARBA00022827"/>
    </source>
</evidence>
<dbReference type="Proteomes" id="UP000245469">
    <property type="component" value="Unassembled WGS sequence"/>
</dbReference>
<sequence>MDVLIAGAGIGGLALAAGLTRSGHHVRVLERAPILRTSGSGVTLFSNGTAAAAGLGVPMEHLGGPVDRLSFHTHDGARLWDLDLTRLHRRTGHISTCVARRDLLEHLAATLPESVITFDAAVRDVHVLTGGPNSAGDGRGGVSVVDVHGVEHRGDVLVGADGYASAVRAHVLSDVPAHRTGWVTYQGLSTLPEQADPELERIVTGRRGAYFVGPAGFVGLMPAGGRRLQWWFDVAETNHATRPDDEPSGELAARFTDYAAPVQAALALTASESAQRFPHVLHDLPRTWGVGPVTLLGDAAHAFPPTQAQGANQALEDAWLLNRTLTDLAEGAASPVMSPDALSSALRGFERGRTRRVARVRRLTASETTNAAPGPVVRAFAPRIPPALSARMYDRLIHRVSSVLNDERTAD</sequence>
<dbReference type="OrthoDB" id="4568714at2"/>
<dbReference type="AlphaFoldDB" id="A0A316AAR3"/>
<dbReference type="RefSeq" id="WP_146211320.1">
    <property type="nucleotide sequence ID" value="NZ_QGDQ01000044.1"/>
</dbReference>
<dbReference type="InterPro" id="IPR002938">
    <property type="entry name" value="FAD-bd"/>
</dbReference>
<keyword evidence="4" id="KW-0560">Oxidoreductase</keyword>
<evidence type="ECO:0000259" key="5">
    <source>
        <dbReference type="Pfam" id="PF01494"/>
    </source>
</evidence>
<evidence type="ECO:0000256" key="2">
    <source>
        <dbReference type="ARBA" id="ARBA00022630"/>
    </source>
</evidence>
<evidence type="ECO:0000313" key="6">
    <source>
        <dbReference type="EMBL" id="PWJ46907.1"/>
    </source>
</evidence>
<accession>A0A316AAR3</accession>
<dbReference type="Gene3D" id="3.50.50.60">
    <property type="entry name" value="FAD/NAD(P)-binding domain"/>
    <property type="match status" value="1"/>
</dbReference>
<feature type="domain" description="FAD-binding" evidence="5">
    <location>
        <begin position="2"/>
        <end position="335"/>
    </location>
</feature>
<dbReference type="EMBL" id="QGDQ01000044">
    <property type="protein sequence ID" value="PWJ46907.1"/>
    <property type="molecule type" value="Genomic_DNA"/>
</dbReference>
<comment type="caution">
    <text evidence="6">The sequence shown here is derived from an EMBL/GenBank/DDBJ whole genome shotgun (WGS) entry which is preliminary data.</text>
</comment>
<comment type="cofactor">
    <cofactor evidence="1">
        <name>FAD</name>
        <dbReference type="ChEBI" id="CHEBI:57692"/>
    </cofactor>
</comment>
<protein>
    <submittedName>
        <fullName evidence="6">FAD-dependent urate hydroxylase</fullName>
    </submittedName>
</protein>
<name>A0A316AAR3_9ACTN</name>
<dbReference type="Pfam" id="PF01494">
    <property type="entry name" value="FAD_binding_3"/>
    <property type="match status" value="1"/>
</dbReference>
<reference evidence="6 7" key="1">
    <citation type="submission" date="2018-03" db="EMBL/GenBank/DDBJ databases">
        <title>Genomic Encyclopedia of Archaeal and Bacterial Type Strains, Phase II (KMG-II): from individual species to whole genera.</title>
        <authorList>
            <person name="Goeker M."/>
        </authorList>
    </citation>
    <scope>NUCLEOTIDE SEQUENCE [LARGE SCALE GENOMIC DNA]</scope>
    <source>
        <strain evidence="6 7">DSM 44889</strain>
    </source>
</reference>
<gene>
    <name evidence="6" type="ORF">BXY45_14411</name>
</gene>
<dbReference type="PRINTS" id="PR00420">
    <property type="entry name" value="RNGMNOXGNASE"/>
</dbReference>
<keyword evidence="3" id="KW-0274">FAD</keyword>
<dbReference type="InterPro" id="IPR036188">
    <property type="entry name" value="FAD/NAD-bd_sf"/>
</dbReference>
<dbReference type="PANTHER" id="PTHR46496">
    <property type="match status" value="1"/>
</dbReference>
<dbReference type="PANTHER" id="PTHR46496:SF1">
    <property type="entry name" value="ZEAXANTHIN EPOXIDASE, CHLOROPLASTIC"/>
    <property type="match status" value="1"/>
</dbReference>
<dbReference type="GO" id="GO:0071949">
    <property type="term" value="F:FAD binding"/>
    <property type="evidence" value="ECO:0007669"/>
    <property type="project" value="InterPro"/>
</dbReference>
<dbReference type="SUPFAM" id="SSF51905">
    <property type="entry name" value="FAD/NAD(P)-binding domain"/>
    <property type="match status" value="1"/>
</dbReference>